<dbReference type="PROSITE" id="PS51318">
    <property type="entry name" value="TAT"/>
    <property type="match status" value="1"/>
</dbReference>
<dbReference type="Proteomes" id="UP000554837">
    <property type="component" value="Unassembled WGS sequence"/>
</dbReference>
<reference evidence="3 4" key="1">
    <citation type="submission" date="2020-08" db="EMBL/GenBank/DDBJ databases">
        <title>Genomic Encyclopedia of Type Strains, Phase IV (KMG-IV): sequencing the most valuable type-strain genomes for metagenomic binning, comparative biology and taxonomic classification.</title>
        <authorList>
            <person name="Goeker M."/>
        </authorList>
    </citation>
    <scope>NUCLEOTIDE SEQUENCE [LARGE SCALE GENOMIC DNA]</scope>
    <source>
        <strain evidence="3 4">DSM 23958</strain>
    </source>
</reference>
<sequence length="420" mass="44406">MQSLTRRQAMRGAATLVVVMVLFFVMALVAAYANRNLIVEQRIGANYQDAVLANEVAERGVNTFINLLNAPNINETCQIAAAGANTARDRYLRFESTGEIRFRAPIDTDIIHCNQSGGSWNCQCPLNFTPVGVAAGSQRTTSARLQLNDGFGDGMLQLWAMGCVQSSANCKDTLSSSDADLGFYAQMKKRVRLQMVPALKSRPSSAAVATGSIDLGAGMVAVNDHAQTGGVALQAGGAVLGTRDKVQGPTGTPPAVALQANQTALQGIDAEGLFKRYFGMSPAQFQRQPVVETLKCPAQCATQLSLRAAAGVRVFWFEGDLTLDEDVTLGSVSRPILLVVKGKLSVQGGLRLHGMVFSFDNAQWLNASGSPSWLDGSLVVAGNLGSGSGVTMRHDAAAMESLMLSAGTFVRAPGGTWSEQ</sequence>
<keyword evidence="1" id="KW-0472">Membrane</keyword>
<keyword evidence="1" id="KW-0812">Transmembrane</keyword>
<evidence type="ECO:0000256" key="1">
    <source>
        <dbReference type="SAM" id="Phobius"/>
    </source>
</evidence>
<comment type="caution">
    <text evidence="3">The sequence shown here is derived from an EMBL/GenBank/DDBJ whole genome shotgun (WGS) entry which is preliminary data.</text>
</comment>
<feature type="domain" description="Type 4 fimbrial biogenesis protein PilX N-terminal" evidence="2">
    <location>
        <begin position="11"/>
        <end position="60"/>
    </location>
</feature>
<evidence type="ECO:0000313" key="3">
    <source>
        <dbReference type="EMBL" id="MBB5204190.1"/>
    </source>
</evidence>
<proteinExistence type="predicted"/>
<dbReference type="EMBL" id="JACHHO010000001">
    <property type="protein sequence ID" value="MBB5204190.1"/>
    <property type="molecule type" value="Genomic_DNA"/>
</dbReference>
<evidence type="ECO:0000313" key="4">
    <source>
        <dbReference type="Proteomes" id="UP000554837"/>
    </source>
</evidence>
<keyword evidence="1" id="KW-1133">Transmembrane helix</keyword>
<dbReference type="RefSeq" id="WP_175423620.1">
    <property type="nucleotide sequence ID" value="NZ_CP040709.1"/>
</dbReference>
<dbReference type="InterPro" id="IPR006311">
    <property type="entry name" value="TAT_signal"/>
</dbReference>
<dbReference type="InterPro" id="IPR025746">
    <property type="entry name" value="PilX_N_dom"/>
</dbReference>
<dbReference type="AlphaFoldDB" id="A0A840S6U8"/>
<organism evidence="3 4">
    <name type="scientific">Inhella inkyongensis</name>
    <dbReference type="NCBI Taxonomy" id="392593"/>
    <lineage>
        <taxon>Bacteria</taxon>
        <taxon>Pseudomonadati</taxon>
        <taxon>Pseudomonadota</taxon>
        <taxon>Betaproteobacteria</taxon>
        <taxon>Burkholderiales</taxon>
        <taxon>Sphaerotilaceae</taxon>
        <taxon>Inhella</taxon>
    </lineage>
</organism>
<name>A0A840S6U8_9BURK</name>
<keyword evidence="4" id="KW-1185">Reference proteome</keyword>
<protein>
    <recommendedName>
        <fullName evidence="2">Type 4 fimbrial biogenesis protein PilX N-terminal domain-containing protein</fullName>
    </recommendedName>
</protein>
<evidence type="ECO:0000259" key="2">
    <source>
        <dbReference type="Pfam" id="PF14341"/>
    </source>
</evidence>
<dbReference type="Pfam" id="PF14341">
    <property type="entry name" value="PilX_N"/>
    <property type="match status" value="1"/>
</dbReference>
<accession>A0A840S6U8</accession>
<feature type="transmembrane region" description="Helical" evidence="1">
    <location>
        <begin position="12"/>
        <end position="33"/>
    </location>
</feature>
<gene>
    <name evidence="3" type="ORF">HNQ51_001483</name>
</gene>